<dbReference type="AlphaFoldDB" id="A0AA42DK30"/>
<name>A0AA42DK30_9FIRM</name>
<protein>
    <submittedName>
        <fullName evidence="3">Helix-turn-helix transcriptional regulator</fullName>
    </submittedName>
</protein>
<evidence type="ECO:0000259" key="2">
    <source>
        <dbReference type="Pfam" id="PF13309"/>
    </source>
</evidence>
<feature type="domain" description="YheO-like" evidence="1">
    <location>
        <begin position="9"/>
        <end position="119"/>
    </location>
</feature>
<dbReference type="EMBL" id="JAQIFT010000013">
    <property type="protein sequence ID" value="MDA3730440.1"/>
    <property type="molecule type" value="Genomic_DNA"/>
</dbReference>
<feature type="domain" description="Transcriptional regulator DauR-like HTH" evidence="2">
    <location>
        <begin position="145"/>
        <end position="206"/>
    </location>
</feature>
<dbReference type="InterPro" id="IPR013559">
    <property type="entry name" value="YheO"/>
</dbReference>
<dbReference type="Pfam" id="PF13309">
    <property type="entry name" value="HTH_22"/>
    <property type="match status" value="1"/>
</dbReference>
<sequence>MLSEIPVEFLDRLTQALAKQFGTDCEVLIHDLTVKDKDHTVKCIENGHVTHRKVGDGPSEVVLNALHNPQVEDEAGYCTVTEDGRLLRSSTIYIRNKSGQIEGILSINYDLSKLQVAQNILEGWMGGTSHKPLVPQKITTRVEDLLEELIERSIQIVGKPITMMNKEDKMRAIQYLEESGAFLITKSGDKVAECFGISKYTLYHYMDKTKT</sequence>
<proteinExistence type="predicted"/>
<keyword evidence="4" id="KW-1185">Reference proteome</keyword>
<comment type="caution">
    <text evidence="3">The sequence shown here is derived from an EMBL/GenBank/DDBJ whole genome shotgun (WGS) entry which is preliminary data.</text>
</comment>
<reference evidence="3" key="1">
    <citation type="journal article" date="2023" name="Int. J. Syst. Evol. Microbiol.">
        <title>&lt;i&gt;Holtiella tumoricola&lt;/i&gt; gen. nov. sp. nov., isolated from a human clinical sample.</title>
        <authorList>
            <person name="Allen-Vercoe E."/>
            <person name="Daigneault M.C."/>
            <person name="Vancuren S.J."/>
            <person name="Cochrane K."/>
            <person name="O'Neal L.L."/>
            <person name="Sankaranarayanan K."/>
            <person name="Lawson P.A."/>
        </authorList>
    </citation>
    <scope>NUCLEOTIDE SEQUENCE</scope>
    <source>
        <strain evidence="3">CC70A</strain>
    </source>
</reference>
<dbReference type="Pfam" id="PF08348">
    <property type="entry name" value="PAS_6"/>
    <property type="match status" value="1"/>
</dbReference>
<gene>
    <name evidence="3" type="ORF">PBV87_02830</name>
</gene>
<dbReference type="RefSeq" id="WP_271011070.1">
    <property type="nucleotide sequence ID" value="NZ_JAQIFT010000013.1"/>
</dbReference>
<dbReference type="PANTHER" id="PTHR35568">
    <property type="entry name" value="TRANSCRIPTIONAL REGULATOR DAUR"/>
    <property type="match status" value="1"/>
</dbReference>
<evidence type="ECO:0000313" key="3">
    <source>
        <dbReference type="EMBL" id="MDA3730440.1"/>
    </source>
</evidence>
<dbReference type="InterPro" id="IPR039445">
    <property type="entry name" value="DauR-like_HTH"/>
</dbReference>
<evidence type="ECO:0000313" key="4">
    <source>
        <dbReference type="Proteomes" id="UP001169242"/>
    </source>
</evidence>
<organism evidence="3 4">
    <name type="scientific">Holtiella tumoricola</name>
    <dbReference type="NCBI Taxonomy" id="3018743"/>
    <lineage>
        <taxon>Bacteria</taxon>
        <taxon>Bacillati</taxon>
        <taxon>Bacillota</taxon>
        <taxon>Clostridia</taxon>
        <taxon>Lachnospirales</taxon>
        <taxon>Cellulosilyticaceae</taxon>
        <taxon>Holtiella</taxon>
    </lineage>
</organism>
<dbReference type="PANTHER" id="PTHR35568:SF1">
    <property type="entry name" value="TRANSCRIPTIONAL REGULATOR DAUR"/>
    <property type="match status" value="1"/>
</dbReference>
<accession>A0AA42DK30</accession>
<dbReference type="Proteomes" id="UP001169242">
    <property type="component" value="Unassembled WGS sequence"/>
</dbReference>
<evidence type="ECO:0000259" key="1">
    <source>
        <dbReference type="Pfam" id="PF08348"/>
    </source>
</evidence>
<dbReference type="InterPro" id="IPR039446">
    <property type="entry name" value="DauR-like"/>
</dbReference>